<dbReference type="InterPro" id="IPR018711">
    <property type="entry name" value="NAGPA"/>
</dbReference>
<dbReference type="PANTHER" id="PTHR40446">
    <property type="entry name" value="N-ACETYLGLUCOSAMINE-1-PHOSPHODIESTER ALPHA-N-ACETYLGLUCOSAMINIDASE"/>
    <property type="match status" value="1"/>
</dbReference>
<evidence type="ECO:0000313" key="2">
    <source>
        <dbReference type="EMBL" id="MCY1145769.1"/>
    </source>
</evidence>
<dbReference type="GO" id="GO:0016798">
    <property type="term" value="F:hydrolase activity, acting on glycosyl bonds"/>
    <property type="evidence" value="ECO:0007669"/>
    <property type="project" value="UniProtKB-KW"/>
</dbReference>
<dbReference type="RefSeq" id="WP_267570385.1">
    <property type="nucleotide sequence ID" value="NZ_JAPNTZ010000034.1"/>
</dbReference>
<organism evidence="2 3">
    <name type="scientific">Paractinoplanes pyxinae</name>
    <dbReference type="NCBI Taxonomy" id="2997416"/>
    <lineage>
        <taxon>Bacteria</taxon>
        <taxon>Bacillati</taxon>
        <taxon>Actinomycetota</taxon>
        <taxon>Actinomycetes</taxon>
        <taxon>Micromonosporales</taxon>
        <taxon>Micromonosporaceae</taxon>
        <taxon>Paractinoplanes</taxon>
    </lineage>
</organism>
<dbReference type="PANTHER" id="PTHR40446:SF2">
    <property type="entry name" value="N-ACETYLGLUCOSAMINE-1-PHOSPHODIESTER ALPHA-N-ACETYLGLUCOSAMINIDASE"/>
    <property type="match status" value="1"/>
</dbReference>
<keyword evidence="2" id="KW-0378">Hydrolase</keyword>
<dbReference type="Proteomes" id="UP001151002">
    <property type="component" value="Unassembled WGS sequence"/>
</dbReference>
<proteinExistence type="predicted"/>
<comment type="caution">
    <text evidence="2">The sequence shown here is derived from an EMBL/GenBank/DDBJ whole genome shotgun (WGS) entry which is preliminary data.</text>
</comment>
<evidence type="ECO:0000313" key="3">
    <source>
        <dbReference type="Proteomes" id="UP001151002"/>
    </source>
</evidence>
<protein>
    <submittedName>
        <fullName evidence="2">Phosphodiester glycosidase family protein</fullName>
    </submittedName>
</protein>
<sequence length="390" mass="40141">MIHSLVAAALVASTLVPGGTPAKDLPLGDSGLAETRTTQTLARGVTLTSIVRGDEPAPAGEIGTTTRGPWRVQVLTIDPHRAKGRLKTTYGPDLARTETVTDLVAAEGALAGVNASFFTFTASQLYPGTPVGLGIHRGKLLSEPTTDPAEADLVIDSARNRMAVGKLSWAATVRNPRTRAELPITLVNDPPAATRAVASFTPEFGAQTPSGEGAEAVLDRRGCVVRTAATRGTALTTGQTSLQATGAQATALVALARGCLRVEQTVTDAAGERVVLRPGTYGVNGRYQLTRAGEVVVPDGSGSFFERNPRTIAGTTRAGKIVLATIDGRMTTSVGTTMDETAAVADALGLRDAINLDGGGSTTMVAAGRLINQPSGGAQRPVGDAVIWDD</sequence>
<dbReference type="Pfam" id="PF09992">
    <property type="entry name" value="NAGPA"/>
    <property type="match status" value="1"/>
</dbReference>
<name>A0ABT4BGV3_9ACTN</name>
<keyword evidence="2" id="KW-0326">Glycosidase</keyword>
<accession>A0ABT4BGV3</accession>
<keyword evidence="3" id="KW-1185">Reference proteome</keyword>
<evidence type="ECO:0000259" key="1">
    <source>
        <dbReference type="Pfam" id="PF09992"/>
    </source>
</evidence>
<feature type="domain" description="Phosphodiester glycosidase" evidence="1">
    <location>
        <begin position="224"/>
        <end position="387"/>
    </location>
</feature>
<reference evidence="2" key="1">
    <citation type="submission" date="2022-11" db="EMBL/GenBank/DDBJ databases">
        <authorList>
            <person name="Somphong A."/>
            <person name="Phongsopitanun W."/>
        </authorList>
    </citation>
    <scope>NUCLEOTIDE SEQUENCE</scope>
    <source>
        <strain evidence="2">Pm04-4</strain>
    </source>
</reference>
<gene>
    <name evidence="2" type="ORF">OWR29_47895</name>
</gene>
<dbReference type="EMBL" id="JAPNTZ010000034">
    <property type="protein sequence ID" value="MCY1145769.1"/>
    <property type="molecule type" value="Genomic_DNA"/>
</dbReference>